<dbReference type="PANTHER" id="PTHR30195:SF15">
    <property type="entry name" value="TYPE I RESTRICTION ENZYME HINDI ENDONUCLEASE SUBUNIT"/>
    <property type="match status" value="1"/>
</dbReference>
<protein>
    <recommendedName>
        <fullName evidence="10">Type I restriction enzyme endonuclease subunit</fullName>
        <shortName evidence="10">R protein</shortName>
        <ecNumber evidence="10">3.1.21.3</ecNumber>
    </recommendedName>
</protein>
<dbReference type="STRING" id="1177154.Y5S_01819"/>
<dbReference type="CDD" id="cd18030">
    <property type="entry name" value="DEXHc_RE_I_HsdR"/>
    <property type="match status" value="1"/>
</dbReference>
<evidence type="ECO:0000313" key="12">
    <source>
        <dbReference type="EMBL" id="KGD64911.1"/>
    </source>
</evidence>
<evidence type="ECO:0000256" key="4">
    <source>
        <dbReference type="ARBA" id="ARBA00022741"/>
    </source>
</evidence>
<keyword evidence="13" id="KW-1185">Reference proteome</keyword>
<dbReference type="PANTHER" id="PTHR30195">
    <property type="entry name" value="TYPE I SITE-SPECIFIC DEOXYRIBONUCLEASE PROTEIN SUBUNIT M AND R"/>
    <property type="match status" value="1"/>
</dbReference>
<dbReference type="InterPro" id="IPR027417">
    <property type="entry name" value="P-loop_NTPase"/>
</dbReference>
<dbReference type="GO" id="GO:0009307">
    <property type="term" value="P:DNA restriction-modification system"/>
    <property type="evidence" value="ECO:0007669"/>
    <property type="project" value="UniProtKB-KW"/>
</dbReference>
<comment type="subunit">
    <text evidence="10">The type I restriction/modification system is composed of three polypeptides R, M and S.</text>
</comment>
<dbReference type="InterPro" id="IPR051268">
    <property type="entry name" value="Type-I_R_enzyme_R_subunit"/>
</dbReference>
<dbReference type="InterPro" id="IPR014001">
    <property type="entry name" value="Helicase_ATP-bd"/>
</dbReference>
<dbReference type="Gene3D" id="3.40.50.300">
    <property type="entry name" value="P-loop containing nucleotide triphosphate hydrolases"/>
    <property type="match status" value="2"/>
</dbReference>
<keyword evidence="5 10" id="KW-0680">Restriction system</keyword>
<dbReference type="AlphaFoldDB" id="A0A095SJR5"/>
<dbReference type="GO" id="GO:0005524">
    <property type="term" value="F:ATP binding"/>
    <property type="evidence" value="ECO:0007669"/>
    <property type="project" value="UniProtKB-KW"/>
</dbReference>
<evidence type="ECO:0000256" key="9">
    <source>
        <dbReference type="ARBA" id="ARBA00023125"/>
    </source>
</evidence>
<dbReference type="GO" id="GO:0003677">
    <property type="term" value="F:DNA binding"/>
    <property type="evidence" value="ECO:0007669"/>
    <property type="project" value="UniProtKB-KW"/>
</dbReference>
<evidence type="ECO:0000313" key="13">
    <source>
        <dbReference type="Proteomes" id="UP000029444"/>
    </source>
</evidence>
<dbReference type="Pfam" id="PF18766">
    <property type="entry name" value="SWI2_SNF2"/>
    <property type="match status" value="1"/>
</dbReference>
<comment type="function">
    <text evidence="10">Subunit R is required for both nuclease and ATPase activities, but not for modification.</text>
</comment>
<comment type="caution">
    <text evidence="12">The sequence shown here is derived from an EMBL/GenBank/DDBJ whole genome shotgun (WGS) entry which is preliminary data.</text>
</comment>
<dbReference type="InterPro" id="IPR004473">
    <property type="entry name" value="Restrct_endonuc_typeI_HsdR"/>
</dbReference>
<evidence type="ECO:0000259" key="11">
    <source>
        <dbReference type="PROSITE" id="PS51192"/>
    </source>
</evidence>
<keyword evidence="4 10" id="KW-0547">Nucleotide-binding</keyword>
<evidence type="ECO:0000256" key="7">
    <source>
        <dbReference type="ARBA" id="ARBA00022801"/>
    </source>
</evidence>
<feature type="domain" description="Helicase ATP-binding" evidence="11">
    <location>
        <begin position="291"/>
        <end position="457"/>
    </location>
</feature>
<dbReference type="Pfam" id="PF22679">
    <property type="entry name" value="T1R_D3-like"/>
    <property type="match status" value="1"/>
</dbReference>
<comment type="similarity">
    <text evidence="2 10">Belongs to the HsdR family.</text>
</comment>
<dbReference type="InterPro" id="IPR055180">
    <property type="entry name" value="HsdR_RecA-like_helicase_dom_2"/>
</dbReference>
<keyword evidence="6" id="KW-0255">Endonuclease</keyword>
<dbReference type="Pfam" id="PF04313">
    <property type="entry name" value="HSDR_N"/>
    <property type="match status" value="1"/>
</dbReference>
<sequence length="1024" mass="116659">MGEFMFNEQTVTENGIIDRLKGLSGEHWKYHHGENLPKRAQDIFVDEWLKDALCSLNPDIARQPDYADEVIYKLRGVVLEARHTGLVKANENFQEWLMAEKTLPFGENGDHITINLIDFDNIENNHFIVAQQVHYVAATEVFFDIVLYVNGIPLVVGEVKTATRPSVTWQDGAADFIGGTKHYWKNAEPFFVPNLLCFASEGRTFAYGAINAGPKDWGPWHTTEQEEEQLTGMASVLASVEGLLNARTLLQILESFALFSTIKTGKKTPPKRIKLLPRYPQFEAAKQIVDRVKTGYPKKGLIWHFQGSGKSLLMLYAARMLRADNNLKNPTVLVVVDRRDLDSQINETFGGADVKNLVKVQSCKKLGEHIEQDSRGILITTIFKFQDIEIDESNHKGLNNRDNIIVLVDEAHRTQEGSLGDKMRWALPNAHFYGLTGTPISSIERNTFKLFGADEDPGRYMNRYSYKQSIRDGATVAVKFEPRLAELRVDRASIDHEFERLAEEHGLDNEEKTALSTRAGKLAVMLKAPKRMEAISDDIVEHFTSHVKPKRLKGMVVVYDRDACVQMYYLLGQKLGFDTVEVVMNVDQAPIKAKGGGKDGKENKDWRKWSKELELPITEKDFQRWQEIDGDDQLQKDLIESYKDPENPLQLLIVTAKLLTGFDAPICYCMYLDKPLRDHTLLQAMCRTNRLYEANGMRKEMGLIIDYLGVFENLRTALAYNPDEIEGVVEGIERFKEMLPEQLKKCLAFFPGVDRSLEGFEGIIAAQECLPTNEKRDEFAAAFGVLSKLWSAINPDPFLAPYRNDYKWLAQIYESVRPIGQTGALVWAALGPETIKMIHENTDIKRIRNDIDELVMDEHAIFTLTEKEQEKRARRLEIDLMGRLRGSGNPEFVALGERLEKLRQQYEAGVIKAIDWLKGLLDTAKETVELERQTGERPVTEEDNVQALTKLFMETRPDRTPKVIQDVVEQIDKIVKATRFDGWQNSASGPREIQKALMLTLVQFGLGKDKELFNKAYEYIKGHY</sequence>
<name>A0A095SJR5_9GAMM</name>
<dbReference type="CDD" id="cd18800">
    <property type="entry name" value="SF2_C_EcoR124I-like"/>
    <property type="match status" value="1"/>
</dbReference>
<evidence type="ECO:0000256" key="1">
    <source>
        <dbReference type="ARBA" id="ARBA00000851"/>
    </source>
</evidence>
<reference evidence="12 13" key="1">
    <citation type="submission" date="2012-09" db="EMBL/GenBank/DDBJ databases">
        <title>Genome Sequence of alkane-degrading Bacterium Alcanivorax sp. 19-m-6.</title>
        <authorList>
            <person name="Lai Q."/>
            <person name="Shao Z."/>
        </authorList>
    </citation>
    <scope>NUCLEOTIDE SEQUENCE [LARGE SCALE GENOMIC DNA]</scope>
    <source>
        <strain evidence="12 13">19-m-6</strain>
    </source>
</reference>
<evidence type="ECO:0000256" key="8">
    <source>
        <dbReference type="ARBA" id="ARBA00022840"/>
    </source>
</evidence>
<evidence type="ECO:0000256" key="3">
    <source>
        <dbReference type="ARBA" id="ARBA00022722"/>
    </source>
</evidence>
<comment type="catalytic activity">
    <reaction evidence="1 10">
        <text>Endonucleolytic cleavage of DNA to give random double-stranded fragments with terminal 5'-phosphates, ATP is simultaneously hydrolyzed.</text>
        <dbReference type="EC" id="3.1.21.3"/>
    </reaction>
</comment>
<gene>
    <name evidence="12" type="ORF">Y5S_01819</name>
</gene>
<dbReference type="PATRIC" id="fig|1177154.3.peg.1857"/>
<dbReference type="InterPro" id="IPR040980">
    <property type="entry name" value="SWI2_SNF2"/>
</dbReference>
<evidence type="ECO:0000256" key="2">
    <source>
        <dbReference type="ARBA" id="ARBA00008598"/>
    </source>
</evidence>
<keyword evidence="9 10" id="KW-0238">DNA-binding</keyword>
<dbReference type="PROSITE" id="PS51192">
    <property type="entry name" value="HELICASE_ATP_BIND_1"/>
    <property type="match status" value="1"/>
</dbReference>
<evidence type="ECO:0000256" key="10">
    <source>
        <dbReference type="RuleBase" id="RU364115"/>
    </source>
</evidence>
<dbReference type="eggNOG" id="COG0610">
    <property type="taxonomic scope" value="Bacteria"/>
</dbReference>
<dbReference type="Proteomes" id="UP000029444">
    <property type="component" value="Unassembled WGS sequence"/>
</dbReference>
<dbReference type="CDD" id="cd22332">
    <property type="entry name" value="HsdR_N"/>
    <property type="match status" value="1"/>
</dbReference>
<dbReference type="GO" id="GO:0009035">
    <property type="term" value="F:type I site-specific deoxyribonuclease activity"/>
    <property type="evidence" value="ECO:0007669"/>
    <property type="project" value="UniProtKB-EC"/>
</dbReference>
<dbReference type="Gene3D" id="3.90.1570.50">
    <property type="match status" value="1"/>
</dbReference>
<accession>A0A095SJR5</accession>
<organism evidence="12 13">
    <name type="scientific">Alcanivorax nanhaiticus</name>
    <dbReference type="NCBI Taxonomy" id="1177154"/>
    <lineage>
        <taxon>Bacteria</taxon>
        <taxon>Pseudomonadati</taxon>
        <taxon>Pseudomonadota</taxon>
        <taxon>Gammaproteobacteria</taxon>
        <taxon>Oceanospirillales</taxon>
        <taxon>Alcanivoracaceae</taxon>
        <taxon>Alcanivorax</taxon>
    </lineage>
</organism>
<keyword evidence="3" id="KW-0540">Nuclease</keyword>
<keyword evidence="7 10" id="KW-0378">Hydrolase</keyword>
<evidence type="ECO:0000256" key="5">
    <source>
        <dbReference type="ARBA" id="ARBA00022747"/>
    </source>
</evidence>
<dbReference type="InterPro" id="IPR007409">
    <property type="entry name" value="Restrct_endonuc_type1_HsdR_N"/>
</dbReference>
<dbReference type="REBASE" id="116968">
    <property type="entry name" value="Asp19m6ORF1816P"/>
</dbReference>
<evidence type="ECO:0000256" key="6">
    <source>
        <dbReference type="ARBA" id="ARBA00022759"/>
    </source>
</evidence>
<dbReference type="EC" id="3.1.21.3" evidence="10"/>
<keyword evidence="8 10" id="KW-0067">ATP-binding</keyword>
<dbReference type="NCBIfam" id="TIGR00348">
    <property type="entry name" value="hsdR"/>
    <property type="match status" value="1"/>
</dbReference>
<proteinExistence type="inferred from homology"/>
<dbReference type="SMART" id="SM00487">
    <property type="entry name" value="DEXDc"/>
    <property type="match status" value="1"/>
</dbReference>
<dbReference type="EMBL" id="ARXV01000006">
    <property type="protein sequence ID" value="KGD64911.1"/>
    <property type="molecule type" value="Genomic_DNA"/>
</dbReference>
<dbReference type="SUPFAM" id="SSF52540">
    <property type="entry name" value="P-loop containing nucleoside triphosphate hydrolases"/>
    <property type="match status" value="1"/>
</dbReference>